<evidence type="ECO:0000313" key="1">
    <source>
        <dbReference type="EMBL" id="CUO42640.1"/>
    </source>
</evidence>
<sequence>MLLMVGIECLLPADLAHAPVVIELAQVANVLAGGKGHAAEERIAHQQCAAAAVRHDLVDALRRRNVEGCRVAGVLPLVHQARVHRAHHKAQPRNDVTQALISLLNGHGAIEGTVGLCQVA</sequence>
<evidence type="ECO:0000313" key="2">
    <source>
        <dbReference type="Proteomes" id="UP000095468"/>
    </source>
</evidence>
<gene>
    <name evidence="1" type="ORF">ERS852381_01547</name>
</gene>
<dbReference type="EMBL" id="CYYP01000014">
    <property type="protein sequence ID" value="CUO42640.1"/>
    <property type="molecule type" value="Genomic_DNA"/>
</dbReference>
<accession>A0A174F2W7</accession>
<reference evidence="1 2" key="1">
    <citation type="submission" date="2015-09" db="EMBL/GenBank/DDBJ databases">
        <authorList>
            <consortium name="Pathogen Informatics"/>
        </authorList>
    </citation>
    <scope>NUCLEOTIDE SEQUENCE [LARGE SCALE GENOMIC DNA]</scope>
    <source>
        <strain evidence="1 2">2789STDY5608823</strain>
    </source>
</reference>
<organism evidence="1 2">
    <name type="scientific">Collinsella aerofaciens</name>
    <dbReference type="NCBI Taxonomy" id="74426"/>
    <lineage>
        <taxon>Bacteria</taxon>
        <taxon>Bacillati</taxon>
        <taxon>Actinomycetota</taxon>
        <taxon>Coriobacteriia</taxon>
        <taxon>Coriobacteriales</taxon>
        <taxon>Coriobacteriaceae</taxon>
        <taxon>Collinsella</taxon>
    </lineage>
</organism>
<protein>
    <submittedName>
        <fullName evidence="1">Uncharacterized protein</fullName>
    </submittedName>
</protein>
<proteinExistence type="predicted"/>
<dbReference type="Proteomes" id="UP000095468">
    <property type="component" value="Unassembled WGS sequence"/>
</dbReference>
<name>A0A174F2W7_9ACTN</name>
<dbReference type="AlphaFoldDB" id="A0A174F2W7"/>